<keyword evidence="3" id="KW-1185">Reference proteome</keyword>
<name>A0A4Y3QTP0_STRCI</name>
<dbReference type="EMBL" id="BJMM01000004">
    <property type="protein sequence ID" value="GEB48591.1"/>
    <property type="molecule type" value="Genomic_DNA"/>
</dbReference>
<feature type="region of interest" description="Disordered" evidence="1">
    <location>
        <begin position="292"/>
        <end position="327"/>
    </location>
</feature>
<feature type="region of interest" description="Disordered" evidence="1">
    <location>
        <begin position="32"/>
        <end position="57"/>
    </location>
</feature>
<evidence type="ECO:0000313" key="3">
    <source>
        <dbReference type="Proteomes" id="UP000319210"/>
    </source>
</evidence>
<evidence type="ECO:0000313" key="2">
    <source>
        <dbReference type="EMBL" id="GEB48591.1"/>
    </source>
</evidence>
<dbReference type="Proteomes" id="UP000319210">
    <property type="component" value="Unassembled WGS sequence"/>
</dbReference>
<reference evidence="2 3" key="1">
    <citation type="submission" date="2019-06" db="EMBL/GenBank/DDBJ databases">
        <title>Whole genome shotgun sequence of Streptomyces cacaoi subsp. cacaoi NBRC 12748.</title>
        <authorList>
            <person name="Hosoyama A."/>
            <person name="Uohara A."/>
            <person name="Ohji S."/>
            <person name="Ichikawa N."/>
        </authorList>
    </citation>
    <scope>NUCLEOTIDE SEQUENCE [LARGE SCALE GENOMIC DNA]</scope>
    <source>
        <strain evidence="2 3">NBRC 12748</strain>
    </source>
</reference>
<gene>
    <name evidence="2" type="ORF">SCA03_11420</name>
</gene>
<evidence type="ECO:0000256" key="1">
    <source>
        <dbReference type="SAM" id="MobiDB-lite"/>
    </source>
</evidence>
<feature type="compositionally biased region" description="Low complexity" evidence="1">
    <location>
        <begin position="299"/>
        <end position="321"/>
    </location>
</feature>
<sequence length="361" mass="39346">MPRVRHGSHAPLSPGELRCVISWALMRRLRGEGAARRPRTTGSGRGDGARHGGGGTDMELERYAPRLLLWLAEHAEGRGDVPVDCADFRSWQLIQQPVLDALVDHLTGLGFIRPYEGVGGGDGCVVLLEPSGAEQARRLQRRREDDTERARYAQDAVLEWLRVHRGRPPFRLVDFYDSPHVFFLGTALTQNEVEQAVTHLETVGLLERTTDLLRVELTTDGRDFVWSGSRLDEYVRHWRERRDAPSPTVVQVTYSVQLGPAELGLLVERLAPELGLDADALDELLHLSGQLAGRPALPGDPANGGTTDGTTDGSTGGNTPDPSRPGVLTRIRDLVGSASGGAVKSMLEDVVAQVVRSSLGM</sequence>
<proteinExistence type="predicted"/>
<feature type="compositionally biased region" description="Gly residues" evidence="1">
    <location>
        <begin position="43"/>
        <end position="56"/>
    </location>
</feature>
<organism evidence="2 3">
    <name type="scientific">Streptomyces cacaoi</name>
    <dbReference type="NCBI Taxonomy" id="1898"/>
    <lineage>
        <taxon>Bacteria</taxon>
        <taxon>Bacillati</taxon>
        <taxon>Actinomycetota</taxon>
        <taxon>Actinomycetes</taxon>
        <taxon>Kitasatosporales</taxon>
        <taxon>Streptomycetaceae</taxon>
        <taxon>Streptomyces</taxon>
    </lineage>
</organism>
<dbReference type="AlphaFoldDB" id="A0A4Y3QTP0"/>
<comment type="caution">
    <text evidence="2">The sequence shown here is derived from an EMBL/GenBank/DDBJ whole genome shotgun (WGS) entry which is preliminary data.</text>
</comment>
<protein>
    <submittedName>
        <fullName evidence="2">Uncharacterized protein</fullName>
    </submittedName>
</protein>
<accession>A0A4Y3QTP0</accession>